<dbReference type="EMBL" id="VAUV01000005">
    <property type="protein sequence ID" value="TLD71529.1"/>
    <property type="molecule type" value="Genomic_DNA"/>
</dbReference>
<dbReference type="InterPro" id="IPR002798">
    <property type="entry name" value="SpoIIM-like"/>
</dbReference>
<name>A0A5R8KIT8_9BACT</name>
<feature type="transmembrane region" description="Helical" evidence="1">
    <location>
        <begin position="303"/>
        <end position="325"/>
    </location>
</feature>
<keyword evidence="1" id="KW-1133">Transmembrane helix</keyword>
<dbReference type="AlphaFoldDB" id="A0A5R8KIT8"/>
<keyword evidence="3" id="KW-1185">Reference proteome</keyword>
<feature type="transmembrane region" description="Helical" evidence="1">
    <location>
        <begin position="238"/>
        <end position="259"/>
    </location>
</feature>
<feature type="transmembrane region" description="Helical" evidence="1">
    <location>
        <begin position="109"/>
        <end position="131"/>
    </location>
</feature>
<evidence type="ECO:0000313" key="3">
    <source>
        <dbReference type="Proteomes" id="UP000306196"/>
    </source>
</evidence>
<dbReference type="PANTHER" id="PTHR35337:SF1">
    <property type="entry name" value="SLR1478 PROTEIN"/>
    <property type="match status" value="1"/>
</dbReference>
<dbReference type="RefSeq" id="WP_138085742.1">
    <property type="nucleotide sequence ID" value="NZ_VAUV01000005.1"/>
</dbReference>
<feature type="transmembrane region" description="Helical" evidence="1">
    <location>
        <begin position="271"/>
        <end position="291"/>
    </location>
</feature>
<feature type="transmembrane region" description="Helical" evidence="1">
    <location>
        <begin position="188"/>
        <end position="218"/>
    </location>
</feature>
<gene>
    <name evidence="2" type="ORF">FEM03_08390</name>
</gene>
<proteinExistence type="predicted"/>
<organism evidence="2 3">
    <name type="scientific">Phragmitibacter flavus</name>
    <dbReference type="NCBI Taxonomy" id="2576071"/>
    <lineage>
        <taxon>Bacteria</taxon>
        <taxon>Pseudomonadati</taxon>
        <taxon>Verrucomicrobiota</taxon>
        <taxon>Verrucomicrobiia</taxon>
        <taxon>Verrucomicrobiales</taxon>
        <taxon>Verrucomicrobiaceae</taxon>
        <taxon>Phragmitibacter</taxon>
    </lineage>
</organism>
<dbReference type="Proteomes" id="UP000306196">
    <property type="component" value="Unassembled WGS sequence"/>
</dbReference>
<reference evidence="2 3" key="1">
    <citation type="submission" date="2019-05" db="EMBL/GenBank/DDBJ databases">
        <title>Verrucobacter flavum gen. nov., sp. nov. a new member of the family Verrucomicrobiaceae.</title>
        <authorList>
            <person name="Szuroczki S."/>
            <person name="Abbaszade G."/>
            <person name="Szabo A."/>
            <person name="Felfoldi T."/>
            <person name="Schumann P."/>
            <person name="Boka K."/>
            <person name="Keki Z."/>
            <person name="Toumi M."/>
            <person name="Toth E."/>
        </authorList>
    </citation>
    <scope>NUCLEOTIDE SEQUENCE [LARGE SCALE GENOMIC DNA]</scope>
    <source>
        <strain evidence="2 3">MG-N-17</strain>
    </source>
</reference>
<comment type="caution">
    <text evidence="2">The sequence shown here is derived from an EMBL/GenBank/DDBJ whole genome shotgun (WGS) entry which is preliminary data.</text>
</comment>
<evidence type="ECO:0000313" key="2">
    <source>
        <dbReference type="EMBL" id="TLD71529.1"/>
    </source>
</evidence>
<accession>A0A5R8KIT8</accession>
<keyword evidence="1" id="KW-0812">Transmembrane</keyword>
<keyword evidence="1" id="KW-0472">Membrane</keyword>
<sequence>MIADLKGFIEREEPHWLELEKELARMRDGLGDFSDLKYARHVLSLFQRASADLSRIQGYSAEPELKAYLERLVGEGYAEIHSASRDRRSFKLWHWLVRELPQTFRRQVWGWHVSVGLTLAGALVGAVLLSFDLDGREAIYPFPHLVEMTPSERVAMEEKPAGTDRLEGAKATFSAQLMQNNISVAFRALAFGMTWGLGTVLLLFYNGAVLGAVAFDYVTDGQWVFLLGWLLPHGSFEIPAILIAGQAGVVLGRALIGWGTMGGLRTRLREIASDLASLAGLVGLLMIWAGVVEAFFSQYHAPVLPYSVKIGFGILQLAGLMWFLFFSGKERREPGERS</sequence>
<dbReference type="PANTHER" id="PTHR35337">
    <property type="entry name" value="SLR1478 PROTEIN"/>
    <property type="match status" value="1"/>
</dbReference>
<protein>
    <submittedName>
        <fullName evidence="2">Stage II sporulation protein M</fullName>
    </submittedName>
</protein>
<dbReference type="Pfam" id="PF01944">
    <property type="entry name" value="SpoIIM"/>
    <property type="match status" value="1"/>
</dbReference>
<dbReference type="OrthoDB" id="9800053at2"/>
<evidence type="ECO:0000256" key="1">
    <source>
        <dbReference type="SAM" id="Phobius"/>
    </source>
</evidence>